<keyword evidence="4 5" id="KW-0472">Membrane</keyword>
<dbReference type="AlphaFoldDB" id="G0UXZ3"/>
<protein>
    <recommendedName>
        <fullName evidence="5">PRA1 family protein</fullName>
    </recommendedName>
</protein>
<keyword evidence="3 5" id="KW-1133">Transmembrane helix</keyword>
<sequence length="260" mass="29668">MHTRSCADGRLHDTGGARNSGDSAHFSGKSEAQCVAADFSHNYVTQLPSQQRKLKEKHHSGGRFWLSSQIWLVVSQPFEAYAVLEQERLSWFDDFLDTRQFALPRSMSEVLERLNLNIPFYAANYAILCTTLSFLFLLFINPLLLVLVFPSSLLARSAIRYAKRSEGFEHNINPSAANIAYFHFLVTCSTILLLIHVFLIGLFYIVVLLVTNSVVLLSHAVLRRPVYFHDVELEKLRPKTFQYVILLLLSVLECMERRGS</sequence>
<gene>
    <name evidence="7" type="ORF">TCIL3000_10_10390</name>
</gene>
<feature type="compositionally biased region" description="Basic and acidic residues" evidence="6">
    <location>
        <begin position="1"/>
        <end position="15"/>
    </location>
</feature>
<dbReference type="InterPro" id="IPR004895">
    <property type="entry name" value="Prenylated_rab_accept_PRA1"/>
</dbReference>
<accession>G0UXZ3</accession>
<evidence type="ECO:0000256" key="4">
    <source>
        <dbReference type="ARBA" id="ARBA00023136"/>
    </source>
</evidence>
<feature type="transmembrane region" description="Helical" evidence="5">
    <location>
        <begin position="201"/>
        <end position="222"/>
    </location>
</feature>
<name>G0UXZ3_TRYCI</name>
<comment type="subcellular location">
    <subcellularLocation>
        <location evidence="1 5">Membrane</location>
        <topology evidence="1 5">Multi-pass membrane protein</topology>
    </subcellularLocation>
</comment>
<keyword evidence="2 5" id="KW-0812">Transmembrane</keyword>
<dbReference type="PANTHER" id="PTHR19317:SF0">
    <property type="entry name" value="PRENYLATED RAB ACCEPTOR PROTEIN 1"/>
    <property type="match status" value="1"/>
</dbReference>
<feature type="transmembrane region" description="Helical" evidence="5">
    <location>
        <begin position="134"/>
        <end position="155"/>
    </location>
</feature>
<organism evidence="7">
    <name type="scientific">Trypanosoma congolense (strain IL3000)</name>
    <dbReference type="NCBI Taxonomy" id="1068625"/>
    <lineage>
        <taxon>Eukaryota</taxon>
        <taxon>Discoba</taxon>
        <taxon>Euglenozoa</taxon>
        <taxon>Kinetoplastea</taxon>
        <taxon>Metakinetoplastina</taxon>
        <taxon>Trypanosomatida</taxon>
        <taxon>Trypanosomatidae</taxon>
        <taxon>Trypanosoma</taxon>
        <taxon>Nannomonas</taxon>
    </lineage>
</organism>
<evidence type="ECO:0000256" key="3">
    <source>
        <dbReference type="ARBA" id="ARBA00022989"/>
    </source>
</evidence>
<feature type="region of interest" description="Disordered" evidence="6">
    <location>
        <begin position="1"/>
        <end position="25"/>
    </location>
</feature>
<dbReference type="EMBL" id="HE575323">
    <property type="protein sequence ID" value="CCC94260.1"/>
    <property type="molecule type" value="Genomic_DNA"/>
</dbReference>
<dbReference type="GO" id="GO:0005794">
    <property type="term" value="C:Golgi apparatus"/>
    <property type="evidence" value="ECO:0007669"/>
    <property type="project" value="TreeGrafter"/>
</dbReference>
<evidence type="ECO:0000256" key="1">
    <source>
        <dbReference type="ARBA" id="ARBA00004141"/>
    </source>
</evidence>
<proteinExistence type="inferred from homology"/>
<dbReference type="VEuPathDB" id="TriTrypDB:TcIL3000_10_10390"/>
<dbReference type="Pfam" id="PF03208">
    <property type="entry name" value="PRA1"/>
    <property type="match status" value="1"/>
</dbReference>
<evidence type="ECO:0000256" key="5">
    <source>
        <dbReference type="RuleBase" id="RU363107"/>
    </source>
</evidence>
<comment type="similarity">
    <text evidence="5">Belongs to the PRA1 family.</text>
</comment>
<evidence type="ECO:0000313" key="7">
    <source>
        <dbReference type="EMBL" id="CCC94260.1"/>
    </source>
</evidence>
<dbReference type="GO" id="GO:0016020">
    <property type="term" value="C:membrane"/>
    <property type="evidence" value="ECO:0007669"/>
    <property type="project" value="UniProtKB-SubCell"/>
</dbReference>
<reference evidence="7" key="1">
    <citation type="journal article" date="2012" name="Proc. Natl. Acad. Sci. U.S.A.">
        <title>Antigenic diversity is generated by distinct evolutionary mechanisms in African trypanosome species.</title>
        <authorList>
            <person name="Jackson A.P."/>
            <person name="Berry A."/>
            <person name="Aslett M."/>
            <person name="Allison H.C."/>
            <person name="Burton P."/>
            <person name="Vavrova-Anderson J."/>
            <person name="Brown R."/>
            <person name="Browne H."/>
            <person name="Corton N."/>
            <person name="Hauser H."/>
            <person name="Gamble J."/>
            <person name="Gilderthorp R."/>
            <person name="Marcello L."/>
            <person name="McQuillan J."/>
            <person name="Otto T.D."/>
            <person name="Quail M.A."/>
            <person name="Sanders M.J."/>
            <person name="van Tonder A."/>
            <person name="Ginger M.L."/>
            <person name="Field M.C."/>
            <person name="Barry J.D."/>
            <person name="Hertz-Fowler C."/>
            <person name="Berriman M."/>
        </authorList>
    </citation>
    <scope>NUCLEOTIDE SEQUENCE</scope>
    <source>
        <strain evidence="7">IL3000</strain>
    </source>
</reference>
<dbReference type="PANTHER" id="PTHR19317">
    <property type="entry name" value="PRENYLATED RAB ACCEPTOR 1-RELATED"/>
    <property type="match status" value="1"/>
</dbReference>
<evidence type="ECO:0000256" key="2">
    <source>
        <dbReference type="ARBA" id="ARBA00022692"/>
    </source>
</evidence>
<evidence type="ECO:0000256" key="6">
    <source>
        <dbReference type="SAM" id="MobiDB-lite"/>
    </source>
</evidence>